<dbReference type="EMBL" id="PSUL01000027">
    <property type="protein sequence ID" value="PPF12248.1"/>
    <property type="molecule type" value="Genomic_DNA"/>
</dbReference>
<gene>
    <name evidence="1" type="ORF">C5C04_11090</name>
</gene>
<dbReference type="AlphaFoldDB" id="A0ABD6W7C4"/>
<dbReference type="Proteomes" id="UP000237881">
    <property type="component" value="Unassembled WGS sequence"/>
</dbReference>
<organism evidence="1 2">
    <name type="scientific">Rathayibacter rathayi</name>
    <name type="common">Corynebacterium rathayi</name>
    <dbReference type="NCBI Taxonomy" id="33887"/>
    <lineage>
        <taxon>Bacteria</taxon>
        <taxon>Bacillati</taxon>
        <taxon>Actinomycetota</taxon>
        <taxon>Actinomycetes</taxon>
        <taxon>Micrococcales</taxon>
        <taxon>Microbacteriaceae</taxon>
        <taxon>Rathayibacter</taxon>
    </lineage>
</organism>
<evidence type="ECO:0000313" key="1">
    <source>
        <dbReference type="EMBL" id="PPF12248.1"/>
    </source>
</evidence>
<name>A0ABD6W7C4_RATRA</name>
<comment type="caution">
    <text evidence="1">The sequence shown here is derived from an EMBL/GenBank/DDBJ whole genome shotgun (WGS) entry which is preliminary data.</text>
</comment>
<accession>A0ABD6W7C4</accession>
<protein>
    <submittedName>
        <fullName evidence="1">Uncharacterized protein</fullName>
    </submittedName>
</protein>
<sequence>MVKREGGQVAHSDPLAVRVFGLLADRARGEFSGLLLEERDGTADLSDCRKVYFDRDPREPRPRFRLVYRLLPSDIRPTTVHAVAVGYRAGLDAYVRAARNLGRL</sequence>
<reference evidence="1 2" key="1">
    <citation type="submission" date="2018-02" db="EMBL/GenBank/DDBJ databases">
        <title>Bacteriophage NCPPB3778 and a type I-E CRISPR drive the evolution of the US Biological Select Agent, Rathayibacter toxicus.</title>
        <authorList>
            <person name="Davis E.W.II."/>
            <person name="Tabima J.F."/>
            <person name="Weisberg A.J."/>
            <person name="Lopes L.D."/>
            <person name="Wiseman M.S."/>
            <person name="Wiseman M.S."/>
            <person name="Pupko T."/>
            <person name="Belcher M.S."/>
            <person name="Sechler A.J."/>
            <person name="Tancos M.A."/>
            <person name="Schroeder B.K."/>
            <person name="Murray T.D."/>
            <person name="Luster D.G."/>
            <person name="Schneider W.L."/>
            <person name="Rogers E."/>
            <person name="Andreote F.D."/>
            <person name="Grunwald N.J."/>
            <person name="Putnam M.L."/>
            <person name="Chang J.H."/>
        </authorList>
    </citation>
    <scope>NUCLEOTIDE SEQUENCE [LARGE SCALE GENOMIC DNA]</scope>
    <source>
        <strain evidence="1 2">AY1I9</strain>
    </source>
</reference>
<evidence type="ECO:0000313" key="2">
    <source>
        <dbReference type="Proteomes" id="UP000237881"/>
    </source>
</evidence>
<proteinExistence type="predicted"/>